<protein>
    <submittedName>
        <fullName evidence="2">Uncharacterized protein</fullName>
    </submittedName>
</protein>
<gene>
    <name evidence="2" type="ORF">FPANT_10377</name>
</gene>
<organism evidence="2 3">
    <name type="scientific">Fusarium pseudoanthophilum</name>
    <dbReference type="NCBI Taxonomy" id="48495"/>
    <lineage>
        <taxon>Eukaryota</taxon>
        <taxon>Fungi</taxon>
        <taxon>Dikarya</taxon>
        <taxon>Ascomycota</taxon>
        <taxon>Pezizomycotina</taxon>
        <taxon>Sordariomycetes</taxon>
        <taxon>Hypocreomycetidae</taxon>
        <taxon>Hypocreales</taxon>
        <taxon>Nectriaceae</taxon>
        <taxon>Fusarium</taxon>
        <taxon>Fusarium fujikuroi species complex</taxon>
    </lineage>
</organism>
<keyword evidence="1" id="KW-0812">Transmembrane</keyword>
<evidence type="ECO:0000256" key="1">
    <source>
        <dbReference type="SAM" id="Phobius"/>
    </source>
</evidence>
<name>A0A8H5KP94_9HYPO</name>
<dbReference type="EMBL" id="JAAOAR010000588">
    <property type="protein sequence ID" value="KAF5577497.1"/>
    <property type="molecule type" value="Genomic_DNA"/>
</dbReference>
<dbReference type="Proteomes" id="UP000544095">
    <property type="component" value="Unassembled WGS sequence"/>
</dbReference>
<feature type="transmembrane region" description="Helical" evidence="1">
    <location>
        <begin position="67"/>
        <end position="86"/>
    </location>
</feature>
<proteinExistence type="predicted"/>
<sequence>MGANFKVSGSSDIKSKEILAGSISITRVRSRISKGIPDLYLPNAFVRRVAQEKEPDRGRSLHPNVELILVLPVFVTAVAVVVSVPVRVTVAVLTDKTDAPNPLLLRSEMAIERRWYLPCFQREARPSGRQIRVKEFSGPLTSLKHAFVLTSWNLTTPDVEEQTLPTGKTLSRKTPQLMAHLTRLARPNDVQHRYGGRVNHLNN</sequence>
<dbReference type="AlphaFoldDB" id="A0A8H5KP94"/>
<keyword evidence="1" id="KW-0472">Membrane</keyword>
<accession>A0A8H5KP94</accession>
<evidence type="ECO:0000313" key="3">
    <source>
        <dbReference type="Proteomes" id="UP000544095"/>
    </source>
</evidence>
<keyword evidence="3" id="KW-1185">Reference proteome</keyword>
<evidence type="ECO:0000313" key="2">
    <source>
        <dbReference type="EMBL" id="KAF5577497.1"/>
    </source>
</evidence>
<comment type="caution">
    <text evidence="2">The sequence shown here is derived from an EMBL/GenBank/DDBJ whole genome shotgun (WGS) entry which is preliminary data.</text>
</comment>
<keyword evidence="1" id="KW-1133">Transmembrane helix</keyword>
<reference evidence="2 3" key="1">
    <citation type="submission" date="2020-05" db="EMBL/GenBank/DDBJ databases">
        <title>Identification and distribution of gene clusters putatively required for synthesis of sphingolipid metabolism inhibitors in phylogenetically diverse species of the filamentous fungus Fusarium.</title>
        <authorList>
            <person name="Kim H.-S."/>
            <person name="Busman M."/>
            <person name="Brown D.W."/>
            <person name="Divon H."/>
            <person name="Uhlig S."/>
            <person name="Proctor R.H."/>
        </authorList>
    </citation>
    <scope>NUCLEOTIDE SEQUENCE [LARGE SCALE GENOMIC DNA]</scope>
    <source>
        <strain evidence="2 3">NRRL 25211</strain>
    </source>
</reference>